<dbReference type="RefSeq" id="YP_001029390.1">
    <property type="nucleotide sequence ID" value="NC_008894.1"/>
</dbReference>
<dbReference type="KEGG" id="vg:5179578"/>
<dbReference type="Proteomes" id="UP000203987">
    <property type="component" value="Genome"/>
</dbReference>
<dbReference type="GeneID" id="5179578"/>
<dbReference type="EMBL" id="AB289965">
    <property type="protein sequence ID" value="BAF45522.1"/>
    <property type="molecule type" value="Genomic_DNA"/>
</dbReference>
<evidence type="ECO:0000313" key="1">
    <source>
        <dbReference type="EMBL" id="BAF45522.1"/>
    </source>
</evidence>
<evidence type="ECO:0000313" key="2">
    <source>
        <dbReference type="Proteomes" id="UP000203987"/>
    </source>
</evidence>
<accession>A2PZV0</accession>
<sequence>MASNHVIRTTDTGKFNYISKLSEDEKKRGFKKLWSSLKVKIFGNSEYEVMREEYGIDDDIRSESIKSELDLSLASLRALYFPKKTTNDSVVKETKISETNLISL</sequence>
<protein>
    <submittedName>
        <fullName evidence="1">GfV-B53-ORF2</fullName>
    </submittedName>
</protein>
<reference evidence="1 2" key="1">
    <citation type="journal article" date="2007" name="J. Virol.">
        <title>Genomic and morphological features of a banchine polydnavirus: comparison with bracoviruses and ichnoviruses.</title>
        <authorList>
            <person name="Lapointe R."/>
            <person name="Tanaka K."/>
            <person name="Barney W.E."/>
            <person name="Whitfield J.B."/>
            <person name="Banks J.C."/>
            <person name="Beliveau C."/>
            <person name="Stoltz D."/>
            <person name="Webb B.A."/>
            <person name="Cusson M."/>
        </authorList>
    </citation>
    <scope>NUCLEOTIDE SEQUENCE [LARGE SCALE GENOMIC DNA]</scope>
</reference>
<proteinExistence type="predicted"/>
<organism evidence="1 2">
    <name type="scientific">Ichnoviriform fumiferanae</name>
    <dbReference type="NCBI Taxonomy" id="419435"/>
    <lineage>
        <taxon>Viruses</taxon>
        <taxon>Viruses incertae sedis</taxon>
        <taxon>Polydnaviriformidae</taxon>
        <taxon>Ichnoviriform</taxon>
    </lineage>
</organism>
<name>A2PZV0_9VIRU</name>